<organism evidence="2 3">
    <name type="scientific">Portunus trituberculatus</name>
    <name type="common">Swimming crab</name>
    <name type="synonym">Neptunus trituberculatus</name>
    <dbReference type="NCBI Taxonomy" id="210409"/>
    <lineage>
        <taxon>Eukaryota</taxon>
        <taxon>Metazoa</taxon>
        <taxon>Ecdysozoa</taxon>
        <taxon>Arthropoda</taxon>
        <taxon>Crustacea</taxon>
        <taxon>Multicrustacea</taxon>
        <taxon>Malacostraca</taxon>
        <taxon>Eumalacostraca</taxon>
        <taxon>Eucarida</taxon>
        <taxon>Decapoda</taxon>
        <taxon>Pleocyemata</taxon>
        <taxon>Brachyura</taxon>
        <taxon>Eubrachyura</taxon>
        <taxon>Portunoidea</taxon>
        <taxon>Portunidae</taxon>
        <taxon>Portuninae</taxon>
        <taxon>Portunus</taxon>
    </lineage>
</organism>
<comment type="caution">
    <text evidence="2">The sequence shown here is derived from an EMBL/GenBank/DDBJ whole genome shotgun (WGS) entry which is preliminary data.</text>
</comment>
<dbReference type="Proteomes" id="UP000324222">
    <property type="component" value="Unassembled WGS sequence"/>
</dbReference>
<sequence length="93" mass="9909">MTVTATALLTCSLSSPTISYHRWLLLTSSPPSPPHHHHPSHHIHNMLPASPAHRYTTTTTTTTSLYNHTPLSGGSRLPLTPSGARRGGGGLGR</sequence>
<gene>
    <name evidence="2" type="ORF">E2C01_083985</name>
</gene>
<feature type="region of interest" description="Disordered" evidence="1">
    <location>
        <begin position="30"/>
        <end position="93"/>
    </location>
</feature>
<evidence type="ECO:0000313" key="3">
    <source>
        <dbReference type="Proteomes" id="UP000324222"/>
    </source>
</evidence>
<proteinExistence type="predicted"/>
<feature type="compositionally biased region" description="Basic residues" evidence="1">
    <location>
        <begin position="34"/>
        <end position="44"/>
    </location>
</feature>
<reference evidence="2 3" key="1">
    <citation type="submission" date="2019-05" db="EMBL/GenBank/DDBJ databases">
        <title>Another draft genome of Portunus trituberculatus and its Hox gene families provides insights of decapod evolution.</title>
        <authorList>
            <person name="Jeong J.-H."/>
            <person name="Song I."/>
            <person name="Kim S."/>
            <person name="Choi T."/>
            <person name="Kim D."/>
            <person name="Ryu S."/>
            <person name="Kim W."/>
        </authorList>
    </citation>
    <scope>NUCLEOTIDE SEQUENCE [LARGE SCALE GENOMIC DNA]</scope>
    <source>
        <tissue evidence="2">Muscle</tissue>
    </source>
</reference>
<protein>
    <submittedName>
        <fullName evidence="2">Uncharacterized protein</fullName>
    </submittedName>
</protein>
<evidence type="ECO:0000313" key="2">
    <source>
        <dbReference type="EMBL" id="MPC89057.1"/>
    </source>
</evidence>
<evidence type="ECO:0000256" key="1">
    <source>
        <dbReference type="SAM" id="MobiDB-lite"/>
    </source>
</evidence>
<accession>A0A5B7J690</accession>
<dbReference type="EMBL" id="VSRR010079772">
    <property type="protein sequence ID" value="MPC89057.1"/>
    <property type="molecule type" value="Genomic_DNA"/>
</dbReference>
<keyword evidence="3" id="KW-1185">Reference proteome</keyword>
<name>A0A5B7J690_PORTR</name>
<dbReference type="AlphaFoldDB" id="A0A5B7J690"/>